<dbReference type="RefSeq" id="WP_157519907.1">
    <property type="nucleotide sequence ID" value="NZ_CP015079.1"/>
</dbReference>
<keyword evidence="2" id="KW-1133">Transmembrane helix</keyword>
<sequence length="158" mass="16866">MSMSSNGLVGRPHSTTRLRSASVGAVLLAIGLGLLLRSNPVGAVFLLAGGLLLADLWRCVRVEGERLVVQGRVTRHALPLRDIAQVGLSTMGRPWVAPRQGRPLYLRMVSEGQDLVNPGVHEFVTRLREEARAAGAALDEQPDAPTPPPPGARPLFTA</sequence>
<evidence type="ECO:0008006" key="5">
    <source>
        <dbReference type="Google" id="ProtNLM"/>
    </source>
</evidence>
<evidence type="ECO:0000313" key="3">
    <source>
        <dbReference type="EMBL" id="ANH37566.1"/>
    </source>
</evidence>
<dbReference type="AlphaFoldDB" id="A0A1A9GHL8"/>
<evidence type="ECO:0000313" key="4">
    <source>
        <dbReference type="Proteomes" id="UP000077868"/>
    </source>
</evidence>
<name>A0A1A9GHL8_9ACTN</name>
<keyword evidence="2" id="KW-0812">Transmembrane</keyword>
<evidence type="ECO:0000256" key="2">
    <source>
        <dbReference type="SAM" id="Phobius"/>
    </source>
</evidence>
<protein>
    <recommendedName>
        <fullName evidence="5">PH domain-containing protein</fullName>
    </recommendedName>
</protein>
<reference evidence="3 4" key="1">
    <citation type="submission" date="2016-03" db="EMBL/GenBank/DDBJ databases">
        <title>Complete genome sequence of a soil Actinobacterium, Nocardioides dokdonensis FR1436.</title>
        <authorList>
            <person name="Kwon S.-K."/>
            <person name="Kim K."/>
            <person name="Kim J.F."/>
        </authorList>
    </citation>
    <scope>NUCLEOTIDE SEQUENCE [LARGE SCALE GENOMIC DNA]</scope>
    <source>
        <strain evidence="3 4">FR1436</strain>
    </source>
</reference>
<gene>
    <name evidence="3" type="ORF">I601_1124</name>
</gene>
<dbReference type="KEGG" id="ndk:I601_1124"/>
<dbReference type="OrthoDB" id="9998975at2"/>
<organism evidence="3 4">
    <name type="scientific">Nocardioides dokdonensis FR1436</name>
    <dbReference type="NCBI Taxonomy" id="1300347"/>
    <lineage>
        <taxon>Bacteria</taxon>
        <taxon>Bacillati</taxon>
        <taxon>Actinomycetota</taxon>
        <taxon>Actinomycetes</taxon>
        <taxon>Propionibacteriales</taxon>
        <taxon>Nocardioidaceae</taxon>
        <taxon>Nocardioides</taxon>
    </lineage>
</organism>
<dbReference type="Proteomes" id="UP000077868">
    <property type="component" value="Chromosome"/>
</dbReference>
<accession>A0A1A9GHL8</accession>
<feature type="transmembrane region" description="Helical" evidence="2">
    <location>
        <begin position="20"/>
        <end position="36"/>
    </location>
</feature>
<feature type="region of interest" description="Disordered" evidence="1">
    <location>
        <begin position="133"/>
        <end position="158"/>
    </location>
</feature>
<dbReference type="PATRIC" id="fig|1300347.3.peg.1125"/>
<proteinExistence type="predicted"/>
<keyword evidence="4" id="KW-1185">Reference proteome</keyword>
<dbReference type="STRING" id="1300347.I601_1124"/>
<evidence type="ECO:0000256" key="1">
    <source>
        <dbReference type="SAM" id="MobiDB-lite"/>
    </source>
</evidence>
<keyword evidence="2" id="KW-0472">Membrane</keyword>
<dbReference type="EMBL" id="CP015079">
    <property type="protein sequence ID" value="ANH37566.1"/>
    <property type="molecule type" value="Genomic_DNA"/>
</dbReference>